<dbReference type="InterPro" id="IPR052720">
    <property type="entry name" value="Glycosyl_hydrolase_97"/>
</dbReference>
<evidence type="ECO:0000259" key="3">
    <source>
        <dbReference type="Pfam" id="PF14508"/>
    </source>
</evidence>
<feature type="signal peptide" evidence="1">
    <location>
        <begin position="1"/>
        <end position="29"/>
    </location>
</feature>
<feature type="chain" id="PRO_5047518385" evidence="1">
    <location>
        <begin position="30"/>
        <end position="687"/>
    </location>
</feature>
<reference evidence="6" key="1">
    <citation type="journal article" date="2019" name="Int. J. Syst. Evol. Microbiol.">
        <title>The Global Catalogue of Microorganisms (GCM) 10K type strain sequencing project: providing services to taxonomists for standard genome sequencing and annotation.</title>
        <authorList>
            <consortium name="The Broad Institute Genomics Platform"/>
            <consortium name="The Broad Institute Genome Sequencing Center for Infectious Disease"/>
            <person name="Wu L."/>
            <person name="Ma J."/>
        </authorList>
    </citation>
    <scope>NUCLEOTIDE SEQUENCE [LARGE SCALE GENOMIC DNA]</scope>
    <source>
        <strain evidence="6">CGMCC 1.15922</strain>
    </source>
</reference>
<keyword evidence="1" id="KW-0732">Signal</keyword>
<organism evidence="5 6">
    <name type="scientific">Thalassotalea profundi</name>
    <dbReference type="NCBI Taxonomy" id="2036687"/>
    <lineage>
        <taxon>Bacteria</taxon>
        <taxon>Pseudomonadati</taxon>
        <taxon>Pseudomonadota</taxon>
        <taxon>Gammaproteobacteria</taxon>
        <taxon>Alteromonadales</taxon>
        <taxon>Colwelliaceae</taxon>
        <taxon>Thalassotalea</taxon>
    </lineage>
</organism>
<feature type="domain" description="Glycosyl-hydrolase 97 catalytic" evidence="2">
    <location>
        <begin position="300"/>
        <end position="487"/>
    </location>
</feature>
<dbReference type="InterPro" id="IPR014718">
    <property type="entry name" value="GH-type_carb-bd"/>
</dbReference>
<dbReference type="InterPro" id="IPR017853">
    <property type="entry name" value="GH"/>
</dbReference>
<dbReference type="EMBL" id="BNAH01000001">
    <property type="protein sequence ID" value="GHE77992.1"/>
    <property type="molecule type" value="Genomic_DNA"/>
</dbReference>
<gene>
    <name evidence="5" type="primary">susB</name>
    <name evidence="5" type="ORF">GCM10011501_02100</name>
</gene>
<evidence type="ECO:0000259" key="4">
    <source>
        <dbReference type="Pfam" id="PF14509"/>
    </source>
</evidence>
<dbReference type="PANTHER" id="PTHR35803:SF1">
    <property type="entry name" value="GLUCAN 1,4-ALPHA-GLUCOSIDASE SUSB"/>
    <property type="match status" value="1"/>
</dbReference>
<dbReference type="Proteomes" id="UP000626370">
    <property type="component" value="Unassembled WGS sequence"/>
</dbReference>
<comment type="caution">
    <text evidence="5">The sequence shown here is derived from an EMBL/GenBank/DDBJ whole genome shotgun (WGS) entry which is preliminary data.</text>
</comment>
<dbReference type="InterPro" id="IPR019563">
    <property type="entry name" value="GH97_catalytic"/>
</dbReference>
<dbReference type="Pfam" id="PF14508">
    <property type="entry name" value="GH97_N"/>
    <property type="match status" value="1"/>
</dbReference>
<sequence>MKTSFKQGVFHQLLFCTLLIINISTTANAESVKLSSPNGKITVTISDEGSPNYAINFKNKTVIASSKLGMAFKNAPGFGDGFKISTIEKNTTNSQWEQPWGERKIVTDHHNELLVNFKHTRENANNFTVRFRAFDDGVGFRYEVAKQKGLNKVEIIDEFTEFTIEKPNKATAWWIPARGWNRYEYIYNTSDIESIDRAHTPFTFKLDNDTHVSIHEAALVDYAAMTINQQRPGKLKADLTPWSDGILVKTHTNFKSPWRTIQISHDAVGLLNSDLILNLNDPNKLGDVSWVEPGKYVGIWWGMHIKANTWGSGPTHGATTSETKRYMDFAAEHGFSGVLVEGWNIGWDGDWFHNGDVFNFTQPYDDFNIAAISQYGLKKGVRLIGHHETSGNVTNYQNQMEDAYDLYEKHGVHQVKTGYVADGGDIKRIDENGIIRKEWHDSQYMVGQYLLSVTEAAKRKISINTHEPIKDTGLRRTYPNWISREGARGQEFNAWGTPPNPPEHTTILPYTRMLSGPMDFTPGIFDLGFNGLGAKTNRPQTTLAKQLALYVVLYSPIQMAADLPKNYQANLPAFQFIKDVPTDWQQSKAIAGEIGDYVAFARQERDGKDWFLGALTDENARELTFSLDFLDPHTNYQAQIYRDGDKAEWINNPYEMIIENKRVTTNDKLSIKLATSGGVAIRFKALN</sequence>
<evidence type="ECO:0000313" key="6">
    <source>
        <dbReference type="Proteomes" id="UP000626370"/>
    </source>
</evidence>
<accession>A0ABQ3IFL0</accession>
<protein>
    <submittedName>
        <fullName evidence="5">Alpha-glucosidase</fullName>
    </submittedName>
</protein>
<dbReference type="SUPFAM" id="SSF51445">
    <property type="entry name" value="(Trans)glycosidases"/>
    <property type="match status" value="1"/>
</dbReference>
<evidence type="ECO:0000313" key="5">
    <source>
        <dbReference type="EMBL" id="GHE77992.1"/>
    </source>
</evidence>
<dbReference type="RefSeq" id="WP_189376232.1">
    <property type="nucleotide sequence ID" value="NZ_BNAH01000001.1"/>
</dbReference>
<keyword evidence="6" id="KW-1185">Reference proteome</keyword>
<dbReference type="InterPro" id="IPR029483">
    <property type="entry name" value="GH97_C"/>
</dbReference>
<dbReference type="InterPro" id="IPR029486">
    <property type="entry name" value="GH97_N"/>
</dbReference>
<dbReference type="Gene3D" id="3.20.20.70">
    <property type="entry name" value="Aldolase class I"/>
    <property type="match status" value="1"/>
</dbReference>
<dbReference type="InterPro" id="IPR013785">
    <property type="entry name" value="Aldolase_TIM"/>
</dbReference>
<evidence type="ECO:0000259" key="2">
    <source>
        <dbReference type="Pfam" id="PF10566"/>
    </source>
</evidence>
<feature type="domain" description="Glycosyl-hydrolase 97 C-terminal oligomerisation" evidence="4">
    <location>
        <begin position="583"/>
        <end position="684"/>
    </location>
</feature>
<evidence type="ECO:0000256" key="1">
    <source>
        <dbReference type="SAM" id="SignalP"/>
    </source>
</evidence>
<feature type="domain" description="Glycosyl-hydrolase 97 N-terminal" evidence="3">
    <location>
        <begin position="34"/>
        <end position="282"/>
    </location>
</feature>
<dbReference type="Gene3D" id="2.70.98.10">
    <property type="match status" value="1"/>
</dbReference>
<proteinExistence type="predicted"/>
<dbReference type="PANTHER" id="PTHR35803">
    <property type="entry name" value="GLUCAN 1,4-ALPHA-GLUCOSIDASE SUSB-RELATED"/>
    <property type="match status" value="1"/>
</dbReference>
<dbReference type="Pfam" id="PF14509">
    <property type="entry name" value="GH97_C"/>
    <property type="match status" value="1"/>
</dbReference>
<dbReference type="Pfam" id="PF10566">
    <property type="entry name" value="Glyco_hydro_97"/>
    <property type="match status" value="1"/>
</dbReference>
<name>A0ABQ3IFL0_9GAMM</name>